<dbReference type="AlphaFoldDB" id="A6J2E4"/>
<name>A6J2E4_RAT</name>
<proteinExistence type="predicted"/>
<reference evidence="2" key="1">
    <citation type="submission" date="2005-09" db="EMBL/GenBank/DDBJ databases">
        <authorList>
            <person name="Mural R.J."/>
            <person name="Li P.W."/>
            <person name="Adams M.D."/>
            <person name="Amanatides P.G."/>
            <person name="Baden-Tillson H."/>
            <person name="Barnstead M."/>
            <person name="Chin S.H."/>
            <person name="Dew I."/>
            <person name="Evans C.A."/>
            <person name="Ferriera S."/>
            <person name="Flanigan M."/>
            <person name="Fosler C."/>
            <person name="Glodek A."/>
            <person name="Gu Z."/>
            <person name="Holt R.A."/>
            <person name="Jennings D."/>
            <person name="Kraft C.L."/>
            <person name="Lu F."/>
            <person name="Nguyen T."/>
            <person name="Nusskern D.R."/>
            <person name="Pfannkoch C.M."/>
            <person name="Sitter C."/>
            <person name="Sutton G.G."/>
            <person name="Venter J.C."/>
            <person name="Wang Z."/>
            <person name="Woodage T."/>
            <person name="Zheng X.H."/>
            <person name="Zhong F."/>
        </authorList>
    </citation>
    <scope>NUCLEOTIDE SEQUENCE [LARGE SCALE GENOMIC DNA]</scope>
    <source>
        <strain>BN</strain>
        <strain evidence="2">Sprague-Dawley</strain>
    </source>
</reference>
<accession>A6J2E4</accession>
<dbReference type="Proteomes" id="UP000234681">
    <property type="component" value="Chromosome 18"/>
</dbReference>
<protein>
    <submittedName>
        <fullName evidence="1">RCG49338</fullName>
    </submittedName>
</protein>
<feature type="non-terminal residue" evidence="1">
    <location>
        <position position="35"/>
    </location>
</feature>
<evidence type="ECO:0000313" key="2">
    <source>
        <dbReference type="Proteomes" id="UP000234681"/>
    </source>
</evidence>
<organism evidence="1 2">
    <name type="scientific">Rattus norvegicus</name>
    <name type="common">Rat</name>
    <dbReference type="NCBI Taxonomy" id="10116"/>
    <lineage>
        <taxon>Eukaryota</taxon>
        <taxon>Metazoa</taxon>
        <taxon>Chordata</taxon>
        <taxon>Craniata</taxon>
        <taxon>Vertebrata</taxon>
        <taxon>Euteleostomi</taxon>
        <taxon>Mammalia</taxon>
        <taxon>Eutheria</taxon>
        <taxon>Euarchontoglires</taxon>
        <taxon>Glires</taxon>
        <taxon>Rodentia</taxon>
        <taxon>Myomorpha</taxon>
        <taxon>Muroidea</taxon>
        <taxon>Muridae</taxon>
        <taxon>Murinae</taxon>
        <taxon>Rattus</taxon>
    </lineage>
</organism>
<sequence>MHIQKATGYLKYHYMKSAHVLSVPQQWRWMCVQPK</sequence>
<evidence type="ECO:0000313" key="1">
    <source>
        <dbReference type="EMBL" id="EDL76076.1"/>
    </source>
</evidence>
<gene>
    <name evidence="1" type="ORF">rCG_49338</name>
</gene>
<dbReference type="EMBL" id="CH473974">
    <property type="protein sequence ID" value="EDL76076.1"/>
    <property type="molecule type" value="Genomic_DNA"/>
</dbReference>